<keyword evidence="1" id="KW-1133">Transmembrane helix</keyword>
<proteinExistence type="predicted"/>
<comment type="caution">
    <text evidence="2">The sequence shown here is derived from an EMBL/GenBank/DDBJ whole genome shotgun (WGS) entry which is preliminary data.</text>
</comment>
<organism evidence="2 3">
    <name type="scientific">Blastopirellula marina</name>
    <dbReference type="NCBI Taxonomy" id="124"/>
    <lineage>
        <taxon>Bacteria</taxon>
        <taxon>Pseudomonadati</taxon>
        <taxon>Planctomycetota</taxon>
        <taxon>Planctomycetia</taxon>
        <taxon>Pirellulales</taxon>
        <taxon>Pirellulaceae</taxon>
        <taxon>Blastopirellula</taxon>
    </lineage>
</organism>
<evidence type="ECO:0000256" key="1">
    <source>
        <dbReference type="SAM" id="Phobius"/>
    </source>
</evidence>
<dbReference type="Proteomes" id="UP000238322">
    <property type="component" value="Unassembled WGS sequence"/>
</dbReference>
<protein>
    <recommendedName>
        <fullName evidence="4">Zinc-finger domain-containing protein</fullName>
    </recommendedName>
</protein>
<reference evidence="2 3" key="1">
    <citation type="submission" date="2018-02" db="EMBL/GenBank/DDBJ databases">
        <title>Comparative genomes isolates from brazilian mangrove.</title>
        <authorList>
            <person name="Araujo J.E."/>
            <person name="Taketani R.G."/>
            <person name="Silva M.C.P."/>
            <person name="Loureco M.V."/>
            <person name="Andreote F.D."/>
        </authorList>
    </citation>
    <scope>NUCLEOTIDE SEQUENCE [LARGE SCALE GENOMIC DNA]</scope>
    <source>
        <strain evidence="2 3">Hex-1 MGV</strain>
    </source>
</reference>
<evidence type="ECO:0000313" key="2">
    <source>
        <dbReference type="EMBL" id="PQO28622.1"/>
    </source>
</evidence>
<keyword evidence="1" id="KW-0472">Membrane</keyword>
<dbReference type="AlphaFoldDB" id="A0A2S8F904"/>
<evidence type="ECO:0000313" key="3">
    <source>
        <dbReference type="Proteomes" id="UP000238322"/>
    </source>
</evidence>
<keyword evidence="1" id="KW-0812">Transmembrane</keyword>
<dbReference type="RefSeq" id="WP_105333289.1">
    <property type="nucleotide sequence ID" value="NZ_PUHY01000016.1"/>
</dbReference>
<name>A0A2S8F904_9BACT</name>
<gene>
    <name evidence="2" type="ORF">C5Y83_28910</name>
</gene>
<feature type="transmembrane region" description="Helical" evidence="1">
    <location>
        <begin position="73"/>
        <end position="95"/>
    </location>
</feature>
<dbReference type="Gene3D" id="1.10.10.1320">
    <property type="entry name" value="Anti-sigma factor, zinc-finger domain"/>
    <property type="match status" value="1"/>
</dbReference>
<sequence>MKNCCNRIDDYLDGDLSDEEQADWIALARECPDCQEVLRQQQQVDRLLKTACELIDTPEKELPAVDAVAPAKLSARSLVVALLALAASVGFFFVLRETFIERKEPTPRPPVEVVSVEPISSKRDVPAIEANASETIVTSRSGLVVPIASNSEFTIVKVVPEFVRTIPLPISSSSRIGESR</sequence>
<dbReference type="InterPro" id="IPR041916">
    <property type="entry name" value="Anti_sigma_zinc_sf"/>
</dbReference>
<evidence type="ECO:0008006" key="4">
    <source>
        <dbReference type="Google" id="ProtNLM"/>
    </source>
</evidence>
<dbReference type="EMBL" id="PUHY01000016">
    <property type="protein sequence ID" value="PQO28622.1"/>
    <property type="molecule type" value="Genomic_DNA"/>
</dbReference>
<accession>A0A2S8F904</accession>